<dbReference type="PANTHER" id="PTHR43135">
    <property type="entry name" value="ALPHA-D-RIBOSE 1-METHYLPHOSPHONATE 5-TRIPHOSPHATE DIPHOSPHATASE"/>
    <property type="match status" value="1"/>
</dbReference>
<accession>A0A318ZLI5</accession>
<dbReference type="SUPFAM" id="SSF51556">
    <property type="entry name" value="Metallo-dependent hydrolases"/>
    <property type="match status" value="1"/>
</dbReference>
<sequence length="471" mass="50481">MVRRFAEAPSLASAYTMRPTAISMNVHRRSRAEAPASQPRITIVNTGLLIPGDGEVLNHAAVVISDRTIAFVGRQADIPKKYLRAPHTTHEVPVLMPGLWDCHMHFGGEDQYYNDYTAILATHPASAGARLARGCWEALQSGYTSYRDMAGYGCEVAKAIEDDSIVGPHVYAAGAAISQTAGHGDIFALPAGEVLGSFGVQNPRPGYWGAGPVCIVDGVEEARRAVRLQIRRGAKVIKVMASGGVMSRDDDPKCAQFSPEELRLMVEEAARQDRIVSAHVHGKRGILAAIHAGCKSLEHVSEADEEVFQLMKEKNVLYVATRTVTEVALANNGEGLPKESWKKLQALADSHLRAYQGAVKAGVTIALGTDTAPGGPTALELQLAVEKAGMTPLQAIKAATANAPLSVGPQAPQTGQLKEGYEADLIALEESPLEDIRILQDNKVITHVWKGGRLFKGPGIGPWGETTNPFR</sequence>
<dbReference type="PANTHER" id="PTHR43135:SF3">
    <property type="entry name" value="ALPHA-D-RIBOSE 1-METHYLPHOSPHONATE 5-TRIPHOSPHATE DIPHOSPHATASE"/>
    <property type="match status" value="1"/>
</dbReference>
<dbReference type="AlphaFoldDB" id="A0A318ZLI5"/>
<dbReference type="EMBL" id="KZ821270">
    <property type="protein sequence ID" value="PYH41108.1"/>
    <property type="molecule type" value="Genomic_DNA"/>
</dbReference>
<dbReference type="OrthoDB" id="5595695at2759"/>
<evidence type="ECO:0000313" key="2">
    <source>
        <dbReference type="EMBL" id="PYH41108.1"/>
    </source>
</evidence>
<evidence type="ECO:0000259" key="1">
    <source>
        <dbReference type="Pfam" id="PF01979"/>
    </source>
</evidence>
<dbReference type="GeneID" id="37072152"/>
<dbReference type="Proteomes" id="UP000248349">
    <property type="component" value="Unassembled WGS sequence"/>
</dbReference>
<dbReference type="Gene3D" id="3.20.20.140">
    <property type="entry name" value="Metal-dependent hydrolases"/>
    <property type="match status" value="1"/>
</dbReference>
<dbReference type="InterPro" id="IPR032466">
    <property type="entry name" value="Metal_Hydrolase"/>
</dbReference>
<reference evidence="2 3" key="1">
    <citation type="submission" date="2016-12" db="EMBL/GenBank/DDBJ databases">
        <title>The genomes of Aspergillus section Nigri reveals drivers in fungal speciation.</title>
        <authorList>
            <consortium name="DOE Joint Genome Institute"/>
            <person name="Vesth T.C."/>
            <person name="Nybo J."/>
            <person name="Theobald S."/>
            <person name="Brandl J."/>
            <person name="Frisvad J.C."/>
            <person name="Nielsen K.F."/>
            <person name="Lyhne E.K."/>
            <person name="Kogle M.E."/>
            <person name="Kuo A."/>
            <person name="Riley R."/>
            <person name="Clum A."/>
            <person name="Nolan M."/>
            <person name="Lipzen A."/>
            <person name="Salamov A."/>
            <person name="Henrissat B."/>
            <person name="Wiebenga A."/>
            <person name="De Vries R.P."/>
            <person name="Grigoriev I.V."/>
            <person name="Mortensen U.H."/>
            <person name="Andersen M.R."/>
            <person name="Baker S.E."/>
        </authorList>
    </citation>
    <scope>NUCLEOTIDE SEQUENCE [LARGE SCALE GENOMIC DNA]</scope>
    <source>
        <strain evidence="2 3">JOP 1030-1</strain>
    </source>
</reference>
<feature type="domain" description="Amidohydrolase-related" evidence="1">
    <location>
        <begin position="94"/>
        <end position="454"/>
    </location>
</feature>
<dbReference type="InterPro" id="IPR051781">
    <property type="entry name" value="Metallo-dep_Hydrolase"/>
</dbReference>
<dbReference type="RefSeq" id="XP_025427090.1">
    <property type="nucleotide sequence ID" value="XM_025570924.1"/>
</dbReference>
<gene>
    <name evidence="2" type="ORF">BP01DRAFT_188183</name>
</gene>
<dbReference type="Pfam" id="PF01979">
    <property type="entry name" value="Amidohydro_1"/>
    <property type="match status" value="1"/>
</dbReference>
<evidence type="ECO:0000313" key="3">
    <source>
        <dbReference type="Proteomes" id="UP000248349"/>
    </source>
</evidence>
<dbReference type="CDD" id="cd01299">
    <property type="entry name" value="Met_dep_hydrolase_A"/>
    <property type="match status" value="1"/>
</dbReference>
<dbReference type="InterPro" id="IPR057744">
    <property type="entry name" value="OTAase-like"/>
</dbReference>
<dbReference type="InterPro" id="IPR011059">
    <property type="entry name" value="Metal-dep_hydrolase_composite"/>
</dbReference>
<dbReference type="SUPFAM" id="SSF51338">
    <property type="entry name" value="Composite domain of metallo-dependent hydrolases"/>
    <property type="match status" value="2"/>
</dbReference>
<keyword evidence="3" id="KW-1185">Reference proteome</keyword>
<proteinExistence type="predicted"/>
<organism evidence="2 3">
    <name type="scientific">Aspergillus saccharolyticus JOP 1030-1</name>
    <dbReference type="NCBI Taxonomy" id="1450539"/>
    <lineage>
        <taxon>Eukaryota</taxon>
        <taxon>Fungi</taxon>
        <taxon>Dikarya</taxon>
        <taxon>Ascomycota</taxon>
        <taxon>Pezizomycotina</taxon>
        <taxon>Eurotiomycetes</taxon>
        <taxon>Eurotiomycetidae</taxon>
        <taxon>Eurotiales</taxon>
        <taxon>Aspergillaceae</taxon>
        <taxon>Aspergillus</taxon>
        <taxon>Aspergillus subgen. Circumdati</taxon>
    </lineage>
</organism>
<dbReference type="STRING" id="1450539.A0A318ZLI5"/>
<name>A0A318ZLI5_9EURO</name>
<dbReference type="InterPro" id="IPR006680">
    <property type="entry name" value="Amidohydro-rel"/>
</dbReference>
<protein>
    <recommendedName>
        <fullName evidence="1">Amidohydrolase-related domain-containing protein</fullName>
    </recommendedName>
</protein>
<dbReference type="GO" id="GO:0016810">
    <property type="term" value="F:hydrolase activity, acting on carbon-nitrogen (but not peptide) bonds"/>
    <property type="evidence" value="ECO:0007669"/>
    <property type="project" value="InterPro"/>
</dbReference>